<accession>A0A6P1QWB4</accession>
<evidence type="ECO:0000313" key="4">
    <source>
        <dbReference type="EMBL" id="QHN65437.1"/>
    </source>
</evidence>
<evidence type="ECO:0000313" key="5">
    <source>
        <dbReference type="Proteomes" id="UP000464318"/>
    </source>
</evidence>
<dbReference type="Proteomes" id="UP000464318">
    <property type="component" value="Chromosome"/>
</dbReference>
<dbReference type="InterPro" id="IPR022385">
    <property type="entry name" value="Rhs_assc_core"/>
</dbReference>
<dbReference type="OrthoDB" id="1160849at2"/>
<dbReference type="PANTHER" id="PTHR32305:SF15">
    <property type="entry name" value="PROTEIN RHSA-RELATED"/>
    <property type="match status" value="1"/>
</dbReference>
<organism evidence="4 5">
    <name type="scientific">Bergeyella cardium</name>
    <dbReference type="NCBI Taxonomy" id="1585976"/>
    <lineage>
        <taxon>Bacteria</taxon>
        <taxon>Pseudomonadati</taxon>
        <taxon>Bacteroidota</taxon>
        <taxon>Flavobacteriia</taxon>
        <taxon>Flavobacteriales</taxon>
        <taxon>Weeksellaceae</taxon>
        <taxon>Bergeyella</taxon>
    </lineage>
</organism>
<dbReference type="AlphaFoldDB" id="A0A6P1QWB4"/>
<sequence>MVDTIQNQEPPEGWPRPPKFNPPGDVLGPPIQFGEPIKPETAQGGFGFIPNGIREKNIFFYHPDHLGSSSYITGQDGKVSQHTEYIAFGEILFDEHNTEHTMPYLFNGKELDSETGLYYYGARYYDPKTSIFLNVDPLAEKTMTPYAYTNNNPINLIDPTGMKPEDDYIDATTGKLLGSDGAKTNNIRVIYRSDWNDIKEQYKGTTSEQATSELQSRSSIVTINSTQINSDINNANNETIADQTKERQVFIGLSVTRNDIPLGEITSVRGPDGIDGITNVGIVTRGNRMVFEGTSIIPAAQVHTHNLSQDTRKINIPGTSLKDKKTSNSFNIPIFAVDSYTGNTPNGNAIHRVLPDGTQTNNIGTTNKHNIGQEALKHFINKQK</sequence>
<dbReference type="NCBIfam" id="TIGR03696">
    <property type="entry name" value="Rhs_assc_core"/>
    <property type="match status" value="1"/>
</dbReference>
<keyword evidence="5" id="KW-1185">Reference proteome</keyword>
<evidence type="ECO:0000256" key="1">
    <source>
        <dbReference type="ARBA" id="ARBA00022737"/>
    </source>
</evidence>
<dbReference type="InterPro" id="IPR050708">
    <property type="entry name" value="T6SS_VgrG/RHS"/>
</dbReference>
<proteinExistence type="predicted"/>
<dbReference type="Gene3D" id="2.180.10.10">
    <property type="entry name" value="RHS repeat-associated core"/>
    <property type="match status" value="1"/>
</dbReference>
<dbReference type="Pfam" id="PF25023">
    <property type="entry name" value="TEN_YD-shell"/>
    <property type="match status" value="1"/>
</dbReference>
<evidence type="ECO:0000256" key="2">
    <source>
        <dbReference type="SAM" id="MobiDB-lite"/>
    </source>
</evidence>
<keyword evidence="1" id="KW-0677">Repeat</keyword>
<dbReference type="KEGG" id="bcad:DBX24_05845"/>
<feature type="compositionally biased region" description="Pro residues" evidence="2">
    <location>
        <begin position="12"/>
        <end position="21"/>
    </location>
</feature>
<feature type="domain" description="Teneurin-like YD-shell" evidence="3">
    <location>
        <begin position="55"/>
        <end position="147"/>
    </location>
</feature>
<gene>
    <name evidence="4" type="ORF">DBX24_05845</name>
</gene>
<dbReference type="RefSeq" id="WP_160224263.1">
    <property type="nucleotide sequence ID" value="NZ_CP029149.1"/>
</dbReference>
<feature type="region of interest" description="Disordered" evidence="2">
    <location>
        <begin position="1"/>
        <end position="27"/>
    </location>
</feature>
<dbReference type="PANTHER" id="PTHR32305">
    <property type="match status" value="1"/>
</dbReference>
<dbReference type="InterPro" id="IPR056823">
    <property type="entry name" value="TEN-like_YD-shell"/>
</dbReference>
<reference evidence="4 5" key="1">
    <citation type="submission" date="2018-04" db="EMBL/GenBank/DDBJ databases">
        <title>Characteristic and Complete Genome Sequencing of A Novel Member of Infective Endocarditis Causative Bacteria: Bergeyella cardium QL-PH.</title>
        <authorList>
            <person name="Pan H."/>
            <person name="Sun E."/>
            <person name="Zhang Y."/>
        </authorList>
    </citation>
    <scope>NUCLEOTIDE SEQUENCE [LARGE SCALE GENOMIC DNA]</scope>
    <source>
        <strain evidence="4 5">HPQL</strain>
    </source>
</reference>
<dbReference type="EMBL" id="CP029149">
    <property type="protein sequence ID" value="QHN65437.1"/>
    <property type="molecule type" value="Genomic_DNA"/>
</dbReference>
<name>A0A6P1QWB4_9FLAO</name>
<protein>
    <recommendedName>
        <fullName evidence="3">Teneurin-like YD-shell domain-containing protein</fullName>
    </recommendedName>
</protein>
<evidence type="ECO:0000259" key="3">
    <source>
        <dbReference type="Pfam" id="PF25023"/>
    </source>
</evidence>